<name>A0A5J5GQZ1_9RHOB</name>
<accession>A0A5J5GQZ1</accession>
<evidence type="ECO:0000313" key="2">
    <source>
        <dbReference type="Proteomes" id="UP000326554"/>
    </source>
</evidence>
<gene>
    <name evidence="1" type="ORF">F3S47_02675</name>
</gene>
<keyword evidence="1" id="KW-0238">DNA-binding</keyword>
<evidence type="ECO:0000313" key="1">
    <source>
        <dbReference type="EMBL" id="KAA9010173.1"/>
    </source>
</evidence>
<organism evidence="1 2">
    <name type="scientific">Histidinibacterium aquaticum</name>
    <dbReference type="NCBI Taxonomy" id="2613962"/>
    <lineage>
        <taxon>Bacteria</taxon>
        <taxon>Pseudomonadati</taxon>
        <taxon>Pseudomonadota</taxon>
        <taxon>Alphaproteobacteria</taxon>
        <taxon>Rhodobacterales</taxon>
        <taxon>Paracoccaceae</taxon>
        <taxon>Histidinibacterium</taxon>
    </lineage>
</organism>
<proteinExistence type="predicted"/>
<dbReference type="GO" id="GO:0003677">
    <property type="term" value="F:DNA binding"/>
    <property type="evidence" value="ECO:0007669"/>
    <property type="project" value="UniProtKB-KW"/>
</dbReference>
<reference evidence="1 2" key="1">
    <citation type="submission" date="2019-09" db="EMBL/GenBank/DDBJ databases">
        <authorList>
            <person name="Park J.-S."/>
            <person name="Choi H.-J."/>
        </authorList>
    </citation>
    <scope>NUCLEOTIDE SEQUENCE [LARGE SCALE GENOMIC DNA]</scope>
    <source>
        <strain evidence="1 2">176SS1-4</strain>
    </source>
</reference>
<keyword evidence="2" id="KW-1185">Reference proteome</keyword>
<dbReference type="RefSeq" id="WP_150443659.1">
    <property type="nucleotide sequence ID" value="NZ_VYQE01000001.1"/>
</dbReference>
<dbReference type="AlphaFoldDB" id="A0A5J5GQZ1"/>
<comment type="caution">
    <text evidence="1">The sequence shown here is derived from an EMBL/GenBank/DDBJ whole genome shotgun (WGS) entry which is preliminary data.</text>
</comment>
<dbReference type="Proteomes" id="UP000326554">
    <property type="component" value="Unassembled WGS sequence"/>
</dbReference>
<protein>
    <submittedName>
        <fullName evidence="1">DNA-binding protein</fullName>
    </submittedName>
</protein>
<dbReference type="EMBL" id="VYQE01000001">
    <property type="protein sequence ID" value="KAA9010173.1"/>
    <property type="molecule type" value="Genomic_DNA"/>
</dbReference>
<sequence length="64" mass="7146">MTITDPLIRDKDGAKMINASVATWWRRVADGTFPPPIKIGGMSRWRMSEIEEAIAKAAEMREAA</sequence>
<dbReference type="Gene3D" id="1.10.238.160">
    <property type="match status" value="1"/>
</dbReference>